<dbReference type="PANTHER" id="PTHR47852">
    <property type="entry name" value="OS06G0298400 PROTEIN"/>
    <property type="match status" value="1"/>
</dbReference>
<feature type="compositionally biased region" description="Basic and acidic residues" evidence="1">
    <location>
        <begin position="33"/>
        <end position="43"/>
    </location>
</feature>
<dbReference type="EMBL" id="SWLB01000012">
    <property type="protein sequence ID" value="KAF3331383.1"/>
    <property type="molecule type" value="Genomic_DNA"/>
</dbReference>
<name>A0A833R0R9_9POAL</name>
<dbReference type="CDD" id="cd00201">
    <property type="entry name" value="WW"/>
    <property type="match status" value="2"/>
</dbReference>
<proteinExistence type="predicted"/>
<feature type="region of interest" description="Disordered" evidence="1">
    <location>
        <begin position="359"/>
        <end position="514"/>
    </location>
</feature>
<feature type="domain" description="WW" evidence="2">
    <location>
        <begin position="823"/>
        <end position="856"/>
    </location>
</feature>
<dbReference type="PROSITE" id="PS01159">
    <property type="entry name" value="WW_DOMAIN_1"/>
    <property type="match status" value="2"/>
</dbReference>
<feature type="compositionally biased region" description="Pro residues" evidence="1">
    <location>
        <begin position="471"/>
        <end position="488"/>
    </location>
</feature>
<feature type="region of interest" description="Disordered" evidence="1">
    <location>
        <begin position="1"/>
        <end position="89"/>
    </location>
</feature>
<feature type="compositionally biased region" description="Acidic residues" evidence="1">
    <location>
        <begin position="439"/>
        <end position="450"/>
    </location>
</feature>
<comment type="caution">
    <text evidence="3">The sequence shown here is derived from an EMBL/GenBank/DDBJ whole genome shotgun (WGS) entry which is preliminary data.</text>
</comment>
<feature type="compositionally biased region" description="Low complexity" evidence="1">
    <location>
        <begin position="673"/>
        <end position="683"/>
    </location>
</feature>
<dbReference type="AlphaFoldDB" id="A0A833R0R9"/>
<dbReference type="PANTHER" id="PTHR47852:SF2">
    <property type="entry name" value="WW DOMAIN-CONTAINING PROTEIN"/>
    <property type="match status" value="1"/>
</dbReference>
<dbReference type="InterPro" id="IPR036020">
    <property type="entry name" value="WW_dom_sf"/>
</dbReference>
<feature type="region of interest" description="Disordered" evidence="1">
    <location>
        <begin position="673"/>
        <end position="694"/>
    </location>
</feature>
<evidence type="ECO:0000256" key="1">
    <source>
        <dbReference type="SAM" id="MobiDB-lite"/>
    </source>
</evidence>
<evidence type="ECO:0000259" key="2">
    <source>
        <dbReference type="PROSITE" id="PS50020"/>
    </source>
</evidence>
<dbReference type="SUPFAM" id="SSF51045">
    <property type="entry name" value="WW domain"/>
    <property type="match status" value="2"/>
</dbReference>
<feature type="domain" description="WW" evidence="2">
    <location>
        <begin position="159"/>
        <end position="193"/>
    </location>
</feature>
<dbReference type="InterPro" id="IPR001202">
    <property type="entry name" value="WW_dom"/>
</dbReference>
<dbReference type="SMART" id="SM00456">
    <property type="entry name" value="WW"/>
    <property type="match status" value="2"/>
</dbReference>
<dbReference type="Proteomes" id="UP000623129">
    <property type="component" value="Unassembled WGS sequence"/>
</dbReference>
<feature type="region of interest" description="Disordered" evidence="1">
    <location>
        <begin position="779"/>
        <end position="800"/>
    </location>
</feature>
<dbReference type="PROSITE" id="PS50020">
    <property type="entry name" value="WW_DOMAIN_2"/>
    <property type="match status" value="2"/>
</dbReference>
<sequence length="856" mass="93024">MGKRKDRRAMGASRRFKLDLFADPSEDLSLQEGARDNLNHGEETGVLDSPTSGEKENPLSLLSQYTDEDSDEEEMERPSDGTMAGSVPNGQITENTVETDKAGNSLQEIAPATIKDLKHGKDQIENVSEEVDATVTEQLATENQITQSSSCEPVMQTISDAGGDWKMVMHAETNQRYYWNTLTGETSWEVPAGLVLTVPNDIAASDNATCTEAGRGVSELVEPGSLPLECQMSGFEDAGLPAKSYLVATEKDKGVNGGTAFSEDFDPDKLVKYGEDLLERLKLLEGSFTQIDKIKEEIEIRTLDCKELKPYGMSLFPFWLHTQSKLSCLEASINNAEVSLSKSTPDSIEEAEKETYAALSSFGNSNQKPENGGEERENEEMEMEIGQEENGKEKEEEEMGKEQEDNGKEKVEKEMEREQEEKEKEKEEVREEETILPIEDVEMEIDEENIVTDVTNTNNELPLTSLEEGEVPPPPLPLPDDWAPPPPPPEDEPVPPPPEDELVPPPPPEEPSVSYSVAEAIPPYQNYMAVPSYDYSAANGYTQPHYYQAYYTASAQLSAPVSGAVTQAVTANGMVEPAVYNYAVPAGQRAPEIPSKPECSLSVYPPGSYVGTANEILVSSASQAVGSVHASGNSLVSRSLDAASSAVVSSFGASSAAATSAAASLAAIPSGAATSSAVPPAVSKDQPKVAKSKKRSIAVASTLRSNKKVASLVNKWNAAKEELHGDDDDEPESAYEALERKRQKAIESWRLHQLASGEAQDNANFAPLGGDWRERVKRKRAKKETKMKDSPETSSDATTAATTVIENEKLKGQEQPDLGQLSIGLPSGWQAYWDESSKLVYYGNASTSETSWVRPI</sequence>
<feature type="compositionally biased region" description="Polar residues" evidence="1">
    <location>
        <begin position="452"/>
        <end position="462"/>
    </location>
</feature>
<evidence type="ECO:0000313" key="3">
    <source>
        <dbReference type="EMBL" id="KAF3331383.1"/>
    </source>
</evidence>
<gene>
    <name evidence="3" type="ORF">FCM35_KLT02789</name>
</gene>
<dbReference type="Gene3D" id="2.20.70.10">
    <property type="match status" value="2"/>
</dbReference>
<accession>A0A833R0R9</accession>
<dbReference type="Pfam" id="PF00397">
    <property type="entry name" value="WW"/>
    <property type="match status" value="2"/>
</dbReference>
<protein>
    <submittedName>
        <fullName evidence="3">Protein piccolo isoform X1</fullName>
    </submittedName>
</protein>
<organism evidence="3 4">
    <name type="scientific">Carex littledalei</name>
    <dbReference type="NCBI Taxonomy" id="544730"/>
    <lineage>
        <taxon>Eukaryota</taxon>
        <taxon>Viridiplantae</taxon>
        <taxon>Streptophyta</taxon>
        <taxon>Embryophyta</taxon>
        <taxon>Tracheophyta</taxon>
        <taxon>Spermatophyta</taxon>
        <taxon>Magnoliopsida</taxon>
        <taxon>Liliopsida</taxon>
        <taxon>Poales</taxon>
        <taxon>Cyperaceae</taxon>
        <taxon>Cyperoideae</taxon>
        <taxon>Cariceae</taxon>
        <taxon>Carex</taxon>
        <taxon>Carex subgen. Euthyceras</taxon>
    </lineage>
</organism>
<feature type="compositionally biased region" description="Acidic residues" evidence="1">
    <location>
        <begin position="489"/>
        <end position="502"/>
    </location>
</feature>
<feature type="compositionally biased region" description="Basic and acidic residues" evidence="1">
    <location>
        <begin position="389"/>
        <end position="433"/>
    </location>
</feature>
<evidence type="ECO:0000313" key="4">
    <source>
        <dbReference type="Proteomes" id="UP000623129"/>
    </source>
</evidence>
<keyword evidence="4" id="KW-1185">Reference proteome</keyword>
<reference evidence="3" key="1">
    <citation type="submission" date="2020-01" db="EMBL/GenBank/DDBJ databases">
        <title>Genome sequence of Kobresia littledalei, the first chromosome-level genome in the family Cyperaceae.</title>
        <authorList>
            <person name="Qu G."/>
        </authorList>
    </citation>
    <scope>NUCLEOTIDE SEQUENCE</scope>
    <source>
        <strain evidence="3">C.B.Clarke</strain>
        <tissue evidence="3">Leaf</tissue>
    </source>
</reference>
<feature type="compositionally biased region" description="Acidic residues" evidence="1">
    <location>
        <begin position="376"/>
        <end position="387"/>
    </location>
</feature>
<feature type="compositionally biased region" description="Acidic residues" evidence="1">
    <location>
        <begin position="66"/>
        <end position="75"/>
    </location>
</feature>
<dbReference type="OrthoDB" id="2367685at2759"/>